<feature type="region of interest" description="Disordered" evidence="1">
    <location>
        <begin position="1"/>
        <end position="34"/>
    </location>
</feature>
<evidence type="ECO:0000259" key="2">
    <source>
        <dbReference type="Pfam" id="PF18545"/>
    </source>
</evidence>
<proteinExistence type="predicted"/>
<dbReference type="Proteomes" id="UP000783863">
    <property type="component" value="Unassembled WGS sequence"/>
</dbReference>
<dbReference type="EMBL" id="RKLQ01000001">
    <property type="protein sequence ID" value="MBX0303061.1"/>
    <property type="molecule type" value="Genomic_DNA"/>
</dbReference>
<gene>
    <name evidence="3" type="ORF">EGD98_05165</name>
</gene>
<dbReference type="RefSeq" id="WP_220587281.1">
    <property type="nucleotide sequence ID" value="NZ_RKLQ01000001.1"/>
</dbReference>
<name>A0A8J7YGV9_9EURY</name>
<keyword evidence="4" id="KW-1185">Reference proteome</keyword>
<comment type="caution">
    <text evidence="3">The sequence shown here is derived from an EMBL/GenBank/DDBJ whole genome shotgun (WGS) entry which is preliminary data.</text>
</comment>
<organism evidence="3 4">
    <name type="scientific">Haloarcula salinisoli</name>
    <dbReference type="NCBI Taxonomy" id="2487746"/>
    <lineage>
        <taxon>Archaea</taxon>
        <taxon>Methanobacteriati</taxon>
        <taxon>Methanobacteriota</taxon>
        <taxon>Stenosarchaea group</taxon>
        <taxon>Halobacteria</taxon>
        <taxon>Halobacteriales</taxon>
        <taxon>Haloarculaceae</taxon>
        <taxon>Haloarcula</taxon>
    </lineage>
</organism>
<dbReference type="Pfam" id="PF18545">
    <property type="entry name" value="HalOD1"/>
    <property type="match status" value="1"/>
</dbReference>
<feature type="domain" description="Halobacterial output" evidence="2">
    <location>
        <begin position="41"/>
        <end position="110"/>
    </location>
</feature>
<evidence type="ECO:0000313" key="3">
    <source>
        <dbReference type="EMBL" id="MBX0303061.1"/>
    </source>
</evidence>
<evidence type="ECO:0000256" key="1">
    <source>
        <dbReference type="SAM" id="MobiDB-lite"/>
    </source>
</evidence>
<accession>A0A8J7YGV9</accession>
<protein>
    <recommendedName>
        <fullName evidence="2">Halobacterial output domain-containing protein</fullName>
    </recommendedName>
</protein>
<sequence length="112" mass="12119">MSGPDPWHALGGRPSLEGAERVTEDGPTYDPKTDTYVGMFDTEPASLAVMEALATVRHCEPTELDPLYCSVDPDALDRLVASGSDQLCVTMHIDGFEVVVTGTRRIEITPPE</sequence>
<dbReference type="InterPro" id="IPR040624">
    <property type="entry name" value="HalOD1"/>
</dbReference>
<evidence type="ECO:0000313" key="4">
    <source>
        <dbReference type="Proteomes" id="UP000783863"/>
    </source>
</evidence>
<dbReference type="AlphaFoldDB" id="A0A8J7YGV9"/>
<reference evidence="3" key="1">
    <citation type="submission" date="2021-06" db="EMBL/GenBank/DDBJ databases">
        <title>Halomicroarcula sp. F24A a new haloarchaeum isolated from saline soil.</title>
        <authorList>
            <person name="Duran-Viseras A."/>
            <person name="Sanchez-Porro C."/>
            <person name="Ventosa A."/>
        </authorList>
    </citation>
    <scope>NUCLEOTIDE SEQUENCE</scope>
    <source>
        <strain evidence="3">F24A</strain>
    </source>
</reference>